<keyword evidence="2" id="KW-1003">Cell membrane</keyword>
<dbReference type="RefSeq" id="WP_268922236.1">
    <property type="nucleotide sequence ID" value="NZ_JAPTGC010000002.1"/>
</dbReference>
<feature type="domain" description="Single Cache" evidence="7">
    <location>
        <begin position="480"/>
        <end position="556"/>
    </location>
</feature>
<name>A0ABT4IJW0_9EURY</name>
<feature type="domain" description="Single Cache" evidence="7">
    <location>
        <begin position="331"/>
        <end position="433"/>
    </location>
</feature>
<evidence type="ECO:0000256" key="5">
    <source>
        <dbReference type="ARBA" id="ARBA00023136"/>
    </source>
</evidence>
<evidence type="ECO:0000313" key="8">
    <source>
        <dbReference type="EMBL" id="MCZ0862026.1"/>
    </source>
</evidence>
<comment type="caution">
    <text evidence="8">The sequence shown here is derived from an EMBL/GenBank/DDBJ whole genome shotgun (WGS) entry which is preliminary data.</text>
</comment>
<evidence type="ECO:0000256" key="2">
    <source>
        <dbReference type="ARBA" id="ARBA00022475"/>
    </source>
</evidence>
<dbReference type="Gene3D" id="3.30.450.20">
    <property type="entry name" value="PAS domain"/>
    <property type="match status" value="2"/>
</dbReference>
<evidence type="ECO:0000313" key="9">
    <source>
        <dbReference type="Proteomes" id="UP001141336"/>
    </source>
</evidence>
<keyword evidence="3 6" id="KW-0812">Transmembrane</keyword>
<evidence type="ECO:0000256" key="4">
    <source>
        <dbReference type="ARBA" id="ARBA00022989"/>
    </source>
</evidence>
<keyword evidence="9" id="KW-1185">Reference proteome</keyword>
<evidence type="ECO:0000259" key="7">
    <source>
        <dbReference type="Pfam" id="PF17200"/>
    </source>
</evidence>
<organism evidence="8 9">
    <name type="scientific">Methanocorpusculum vombati</name>
    <dbReference type="NCBI Taxonomy" id="3002864"/>
    <lineage>
        <taxon>Archaea</taxon>
        <taxon>Methanobacteriati</taxon>
        <taxon>Methanobacteriota</taxon>
        <taxon>Stenosarchaea group</taxon>
        <taxon>Methanomicrobia</taxon>
        <taxon>Methanomicrobiales</taxon>
        <taxon>Methanocorpusculaceae</taxon>
        <taxon>Methanocorpusculum</taxon>
    </lineage>
</organism>
<proteinExistence type="predicted"/>
<dbReference type="EMBL" id="JAPTGC010000002">
    <property type="protein sequence ID" value="MCZ0862026.1"/>
    <property type="molecule type" value="Genomic_DNA"/>
</dbReference>
<keyword evidence="5 6" id="KW-0472">Membrane</keyword>
<evidence type="ECO:0000256" key="1">
    <source>
        <dbReference type="ARBA" id="ARBA00004651"/>
    </source>
</evidence>
<comment type="subcellular location">
    <subcellularLocation>
        <location evidence="1">Cell membrane</location>
        <topology evidence="1">Multi-pass membrane protein</topology>
    </subcellularLocation>
</comment>
<dbReference type="InterPro" id="IPR033480">
    <property type="entry name" value="sCache_2"/>
</dbReference>
<reference evidence="8" key="1">
    <citation type="submission" date="2022-12" db="EMBL/GenBank/DDBJ databases">
        <title>Isolation and characterisation of novel Methanocorpusculum spp. from native Australian herbivores indicates the genus is ancestrally host-associated.</title>
        <authorList>
            <person name="Volmer J.G."/>
            <person name="Soo R.M."/>
            <person name="Evans P.N."/>
            <person name="Hoedt E.C."/>
            <person name="Astorga Alsina A.L."/>
            <person name="Woodcroft B.J."/>
            <person name="Tyson G.W."/>
            <person name="Hugenholtz P."/>
            <person name="Morrison M."/>
        </authorList>
    </citation>
    <scope>NUCLEOTIDE SEQUENCE</scope>
    <source>
        <strain evidence="8">CW153</strain>
    </source>
</reference>
<dbReference type="Pfam" id="PF17200">
    <property type="entry name" value="sCache_2"/>
    <property type="match status" value="2"/>
</dbReference>
<gene>
    <name evidence="8" type="ORF">O0S09_01990</name>
</gene>
<dbReference type="Proteomes" id="UP001141336">
    <property type="component" value="Unassembled WGS sequence"/>
</dbReference>
<accession>A0ABT4IJW0</accession>
<evidence type="ECO:0000256" key="3">
    <source>
        <dbReference type="ARBA" id="ARBA00022692"/>
    </source>
</evidence>
<evidence type="ECO:0000256" key="6">
    <source>
        <dbReference type="SAM" id="Phobius"/>
    </source>
</evidence>
<protein>
    <submittedName>
        <fullName evidence="8">Cache domain-containing protein</fullName>
    </submittedName>
</protein>
<keyword evidence="4 6" id="KW-1133">Transmembrane helix</keyword>
<sequence length="577" mass="63667">MISERTSNYTMAARHYSIPLAALLLLVIVCIGTVLLMHLSYPGPRYIDAPLEMQESSQEFASDVQAHTSNIESVLKNLSGDLTGLTPDDPRAGDLIRTYYDQYPDAAGIVWVDANGSVCREPVYSMSVLLAAPEIAALNESSFAEHDVLMIGPLVSQTYGMVLCFAVPVYAEDKTYNGFVCIAHLPALLLNETPGTPYFKETDYELWVINDDGTYLYHPDAGLIGQNIYTDPMFVSEPSVLTGVRAVVEKPSGAMNYTGYDLSCTEVVEKTGVWTTVSFGGQDIRLVLDDYSYDVSQILFPDTIVTPDNLKSIAESMLVYAFENGRELTLNAMNNPSGPFATPGYDVFAFSMNGTLLSMPSQTYGVGMDRTNYRDAYSMLSVTSMINRCMQGGGYVHYYLKYPYTDEQARLGLAYVMPVDENWFIGVDGPVQDHSVTYDMTKRTEVVHTVQAAQEYVLAFGREAALAKMMDATDPLVKEDTHLFALDYNGTLLADETNRSNVGKDVFYHTDSYGNSPIREVVMVARTGGGYLYIESENPVTHQHMLYLTYVEPVNDTWCIASAISLDAYDVSAGSAS</sequence>
<feature type="transmembrane region" description="Helical" evidence="6">
    <location>
        <begin position="20"/>
        <end position="41"/>
    </location>
</feature>